<dbReference type="EMBL" id="JBHSMG010000004">
    <property type="protein sequence ID" value="MFC5503227.1"/>
    <property type="molecule type" value="Genomic_DNA"/>
</dbReference>
<evidence type="ECO:0000313" key="2">
    <source>
        <dbReference type="Proteomes" id="UP001596039"/>
    </source>
</evidence>
<sequence>MDGIGLGLHAEPVDAELFEALARAHPRLGLDGLLRRPGRRARVSRPRAEAAAWGFRWPLLESHTRRWWPQGVDTRPDGSDILVVSWFAQDRRGRSTGSRLTVVDLRDARRPRFHHVLLVEAVRGDDGRVQMDPVLVHAGGLAWVGDRLYAAATFDGLVAFGLADILDTRAGGTRAGGRRPAAPFGARFVLPLSARLRATTPDAARSLRYSFVSVERGGTAARPQLVVGEFGDEARGRRIARVALAASSAPGDAAEVVEIAEPGIARMQGACLIESTWFVSASNGLRPGDLWVGNAAGWTRHPGVLPAGPEDLAASVDGSTIWSLSEWPGARWVFRIDPAGWAARR</sequence>
<keyword evidence="2" id="KW-1185">Reference proteome</keyword>
<comment type="caution">
    <text evidence="1">The sequence shown here is derived from an EMBL/GenBank/DDBJ whole genome shotgun (WGS) entry which is preliminary data.</text>
</comment>
<accession>A0ABW0NVB1</accession>
<proteinExistence type="predicted"/>
<evidence type="ECO:0000313" key="1">
    <source>
        <dbReference type="EMBL" id="MFC5503227.1"/>
    </source>
</evidence>
<organism evidence="1 2">
    <name type="scientific">Lysinimonas soli</name>
    <dbReference type="NCBI Taxonomy" id="1074233"/>
    <lineage>
        <taxon>Bacteria</taxon>
        <taxon>Bacillati</taxon>
        <taxon>Actinomycetota</taxon>
        <taxon>Actinomycetes</taxon>
        <taxon>Micrococcales</taxon>
        <taxon>Microbacteriaceae</taxon>
        <taxon>Lysinimonas</taxon>
    </lineage>
</organism>
<dbReference type="RefSeq" id="WP_386740944.1">
    <property type="nucleotide sequence ID" value="NZ_JBHSMG010000004.1"/>
</dbReference>
<protein>
    <submittedName>
        <fullName evidence="1">Uncharacterized protein</fullName>
    </submittedName>
</protein>
<dbReference type="Proteomes" id="UP001596039">
    <property type="component" value="Unassembled WGS sequence"/>
</dbReference>
<reference evidence="2" key="1">
    <citation type="journal article" date="2019" name="Int. J. Syst. Evol. Microbiol.">
        <title>The Global Catalogue of Microorganisms (GCM) 10K type strain sequencing project: providing services to taxonomists for standard genome sequencing and annotation.</title>
        <authorList>
            <consortium name="The Broad Institute Genomics Platform"/>
            <consortium name="The Broad Institute Genome Sequencing Center for Infectious Disease"/>
            <person name="Wu L."/>
            <person name="Ma J."/>
        </authorList>
    </citation>
    <scope>NUCLEOTIDE SEQUENCE [LARGE SCALE GENOMIC DNA]</scope>
    <source>
        <strain evidence="2">CGMCC 4.6997</strain>
    </source>
</reference>
<gene>
    <name evidence="1" type="ORF">ACFPJ4_13345</name>
</gene>
<name>A0ABW0NVB1_9MICO</name>